<dbReference type="AlphaFoldDB" id="A0A132B6Q1"/>
<dbReference type="EMBL" id="KQ947437">
    <property type="protein sequence ID" value="KUJ08011.1"/>
    <property type="molecule type" value="Genomic_DNA"/>
</dbReference>
<organism evidence="3 4">
    <name type="scientific">Mollisia scopiformis</name>
    <name type="common">Conifer needle endophyte fungus</name>
    <name type="synonym">Phialocephala scopiformis</name>
    <dbReference type="NCBI Taxonomy" id="149040"/>
    <lineage>
        <taxon>Eukaryota</taxon>
        <taxon>Fungi</taxon>
        <taxon>Dikarya</taxon>
        <taxon>Ascomycota</taxon>
        <taxon>Pezizomycotina</taxon>
        <taxon>Leotiomycetes</taxon>
        <taxon>Helotiales</taxon>
        <taxon>Mollisiaceae</taxon>
        <taxon>Mollisia</taxon>
    </lineage>
</organism>
<dbReference type="Proteomes" id="UP000070700">
    <property type="component" value="Unassembled WGS sequence"/>
</dbReference>
<feature type="domain" description="Heterokaryon incompatibility" evidence="2">
    <location>
        <begin position="1"/>
        <end position="97"/>
    </location>
</feature>
<feature type="region of interest" description="Disordered" evidence="1">
    <location>
        <begin position="399"/>
        <end position="425"/>
    </location>
</feature>
<name>A0A132B6Q1_MOLSC</name>
<sequence length="481" mass="54247">MGLIYSRANNAIVWLGSADSSFKPVKEFLDNLNRQREYLRSFSSESREPAPRRSKPNQNDPEFMMALRAQHRPTSVLRGLLELFSRPYWERVWIIQEISKASKVEIMFGQFRIYLNPLLLASRNLKNLSERTRALLRAIIRFRAQEQELGGLSTNARMSLSEALIRSRYSLATDPRDKVYALLGMTSDGSNLVPLPTYAGSVEKIFYDLTNAMIRSQQPSNVILLANWVPLQERFRNAAKWCIDWAELGYHLPPWLTHTPRSISRSISSRAEFNGSTLITKGQYIATITQVEGSSRVGPASPAARDSAFGIRRGPESEVMNGICSDILNRLAPGFRSTTLLSQTEITDALARMIRDVNKREASADYDMSSVEDVLDHLGSLLWRRNPIWEWARQYNHARASDDDKDDQLTTSSTRVASPSVQTQQIIVPLRQDKKAGFWRRGKSSGTSHSTAESPSFLMPPQTPLSKPLGSPLSPRPRAPP</sequence>
<proteinExistence type="predicted"/>
<dbReference type="GeneID" id="28830534"/>
<accession>A0A132B6Q1</accession>
<evidence type="ECO:0000259" key="2">
    <source>
        <dbReference type="Pfam" id="PF06985"/>
    </source>
</evidence>
<dbReference type="InterPro" id="IPR052895">
    <property type="entry name" value="HetReg/Transcr_Mod"/>
</dbReference>
<evidence type="ECO:0000313" key="3">
    <source>
        <dbReference type="EMBL" id="KUJ08011.1"/>
    </source>
</evidence>
<feature type="region of interest" description="Disordered" evidence="1">
    <location>
        <begin position="437"/>
        <end position="481"/>
    </location>
</feature>
<reference evidence="3 4" key="1">
    <citation type="submission" date="2015-10" db="EMBL/GenBank/DDBJ databases">
        <title>Full genome of DAOMC 229536 Phialocephala scopiformis, a fungal endophyte of spruce producing the potent anti-insectan compound rugulosin.</title>
        <authorList>
            <consortium name="DOE Joint Genome Institute"/>
            <person name="Walker A.K."/>
            <person name="Frasz S.L."/>
            <person name="Seifert K.A."/>
            <person name="Miller J.D."/>
            <person name="Mondo S.J."/>
            <person name="Labutti K."/>
            <person name="Lipzen A."/>
            <person name="Dockter R."/>
            <person name="Kennedy M."/>
            <person name="Grigoriev I.V."/>
            <person name="Spatafora J.W."/>
        </authorList>
    </citation>
    <scope>NUCLEOTIDE SEQUENCE [LARGE SCALE GENOMIC DNA]</scope>
    <source>
        <strain evidence="3 4">CBS 120377</strain>
    </source>
</reference>
<dbReference type="InParanoid" id="A0A132B6Q1"/>
<dbReference type="Pfam" id="PF06985">
    <property type="entry name" value="HET"/>
    <property type="match status" value="1"/>
</dbReference>
<gene>
    <name evidence="3" type="ORF">LY89DRAFT_742308</name>
</gene>
<protein>
    <recommendedName>
        <fullName evidence="2">Heterokaryon incompatibility domain-containing protein</fullName>
    </recommendedName>
</protein>
<dbReference type="PANTHER" id="PTHR24148">
    <property type="entry name" value="ANKYRIN REPEAT DOMAIN-CONTAINING PROTEIN 39 HOMOLOG-RELATED"/>
    <property type="match status" value="1"/>
</dbReference>
<dbReference type="RefSeq" id="XP_018062366.1">
    <property type="nucleotide sequence ID" value="XM_018220808.1"/>
</dbReference>
<feature type="compositionally biased region" description="Polar residues" evidence="1">
    <location>
        <begin position="409"/>
        <end position="425"/>
    </location>
</feature>
<dbReference type="InterPro" id="IPR010730">
    <property type="entry name" value="HET"/>
</dbReference>
<dbReference type="PANTHER" id="PTHR24148:SF82">
    <property type="entry name" value="HETEROKARYON INCOMPATIBILITY DOMAIN-CONTAINING PROTEIN"/>
    <property type="match status" value="1"/>
</dbReference>
<evidence type="ECO:0000256" key="1">
    <source>
        <dbReference type="SAM" id="MobiDB-lite"/>
    </source>
</evidence>
<dbReference type="OrthoDB" id="265717at2759"/>
<feature type="compositionally biased region" description="Low complexity" evidence="1">
    <location>
        <begin position="464"/>
        <end position="473"/>
    </location>
</feature>
<keyword evidence="4" id="KW-1185">Reference proteome</keyword>
<dbReference type="KEGG" id="psco:LY89DRAFT_742308"/>
<evidence type="ECO:0000313" key="4">
    <source>
        <dbReference type="Proteomes" id="UP000070700"/>
    </source>
</evidence>
<feature type="compositionally biased region" description="Polar residues" evidence="1">
    <location>
        <begin position="444"/>
        <end position="454"/>
    </location>
</feature>